<sequence>MTDDSDCVSCFPLLSSTNDSEWSMRMEAELIQKGLWDMVFAEVDVDGKTDDEVKAELQKLLVKRYQDGIVTEVVDGDKSCVKGMALDLEDIGVAVDDENWILVLTTGLDKSYDSFIISLDETITTDLTFDHVINRLLNEDVWRGSGASDEMVRTAPVSTHQGNGWVCF</sequence>
<keyword evidence="2" id="KW-1185">Reference proteome</keyword>
<organism evidence="1 2">
    <name type="scientific">Suillus luteus UH-Slu-Lm8-n1</name>
    <dbReference type="NCBI Taxonomy" id="930992"/>
    <lineage>
        <taxon>Eukaryota</taxon>
        <taxon>Fungi</taxon>
        <taxon>Dikarya</taxon>
        <taxon>Basidiomycota</taxon>
        <taxon>Agaricomycotina</taxon>
        <taxon>Agaricomycetes</taxon>
        <taxon>Agaricomycetidae</taxon>
        <taxon>Boletales</taxon>
        <taxon>Suillineae</taxon>
        <taxon>Suillaceae</taxon>
        <taxon>Suillus</taxon>
    </lineage>
</organism>
<gene>
    <name evidence="1" type="ORF">CY34DRAFT_111283</name>
</gene>
<proteinExistence type="predicted"/>
<evidence type="ECO:0000313" key="2">
    <source>
        <dbReference type="Proteomes" id="UP000054485"/>
    </source>
</evidence>
<evidence type="ECO:0008006" key="3">
    <source>
        <dbReference type="Google" id="ProtNLM"/>
    </source>
</evidence>
<dbReference type="OrthoDB" id="2625809at2759"/>
<reference evidence="1 2" key="1">
    <citation type="submission" date="2014-04" db="EMBL/GenBank/DDBJ databases">
        <authorList>
            <consortium name="DOE Joint Genome Institute"/>
            <person name="Kuo A."/>
            <person name="Ruytinx J."/>
            <person name="Rineau F."/>
            <person name="Colpaert J."/>
            <person name="Kohler A."/>
            <person name="Nagy L.G."/>
            <person name="Floudas D."/>
            <person name="Copeland A."/>
            <person name="Barry K.W."/>
            <person name="Cichocki N."/>
            <person name="Veneault-Fourrey C."/>
            <person name="LaButti K."/>
            <person name="Lindquist E.A."/>
            <person name="Lipzen A."/>
            <person name="Lundell T."/>
            <person name="Morin E."/>
            <person name="Murat C."/>
            <person name="Sun H."/>
            <person name="Tunlid A."/>
            <person name="Henrissat B."/>
            <person name="Grigoriev I.V."/>
            <person name="Hibbett D.S."/>
            <person name="Martin F."/>
            <person name="Nordberg H.P."/>
            <person name="Cantor M.N."/>
            <person name="Hua S.X."/>
        </authorList>
    </citation>
    <scope>NUCLEOTIDE SEQUENCE [LARGE SCALE GENOMIC DNA]</scope>
    <source>
        <strain evidence="1 2">UH-Slu-Lm8-n1</strain>
    </source>
</reference>
<protein>
    <recommendedName>
        <fullName evidence="3">DUF4219 domain-containing protein</fullName>
    </recommendedName>
</protein>
<reference evidence="2" key="2">
    <citation type="submission" date="2015-01" db="EMBL/GenBank/DDBJ databases">
        <title>Evolutionary Origins and Diversification of the Mycorrhizal Mutualists.</title>
        <authorList>
            <consortium name="DOE Joint Genome Institute"/>
            <consortium name="Mycorrhizal Genomics Consortium"/>
            <person name="Kohler A."/>
            <person name="Kuo A."/>
            <person name="Nagy L.G."/>
            <person name="Floudas D."/>
            <person name="Copeland A."/>
            <person name="Barry K.W."/>
            <person name="Cichocki N."/>
            <person name="Veneault-Fourrey C."/>
            <person name="LaButti K."/>
            <person name="Lindquist E.A."/>
            <person name="Lipzen A."/>
            <person name="Lundell T."/>
            <person name="Morin E."/>
            <person name="Murat C."/>
            <person name="Riley R."/>
            <person name="Ohm R."/>
            <person name="Sun H."/>
            <person name="Tunlid A."/>
            <person name="Henrissat B."/>
            <person name="Grigoriev I.V."/>
            <person name="Hibbett D.S."/>
            <person name="Martin F."/>
        </authorList>
    </citation>
    <scope>NUCLEOTIDE SEQUENCE [LARGE SCALE GENOMIC DNA]</scope>
    <source>
        <strain evidence="2">UH-Slu-Lm8-n1</strain>
    </source>
</reference>
<evidence type="ECO:0000313" key="1">
    <source>
        <dbReference type="EMBL" id="KIK31662.1"/>
    </source>
</evidence>
<dbReference type="InParanoid" id="A0A0D0ABN5"/>
<dbReference type="EMBL" id="KN836768">
    <property type="protein sequence ID" value="KIK31662.1"/>
    <property type="molecule type" value="Genomic_DNA"/>
</dbReference>
<dbReference type="HOGENOM" id="CLU_098164_0_0_1"/>
<dbReference type="Proteomes" id="UP000054485">
    <property type="component" value="Unassembled WGS sequence"/>
</dbReference>
<accession>A0A0D0ABN5</accession>
<name>A0A0D0ABN5_9AGAM</name>
<dbReference type="STRING" id="930992.A0A0D0ABN5"/>
<dbReference type="AlphaFoldDB" id="A0A0D0ABN5"/>